<gene>
    <name evidence="1" type="ORF">C7459_10832</name>
</gene>
<evidence type="ECO:0000313" key="2">
    <source>
        <dbReference type="Proteomes" id="UP000245634"/>
    </source>
</evidence>
<dbReference type="AlphaFoldDB" id="A0A316D9W8"/>
<keyword evidence="2" id="KW-1185">Reference proteome</keyword>
<dbReference type="EMBL" id="QGGL01000008">
    <property type="protein sequence ID" value="PWK13014.1"/>
    <property type="molecule type" value="Genomic_DNA"/>
</dbReference>
<comment type="caution">
    <text evidence="1">The sequence shown here is derived from an EMBL/GenBank/DDBJ whole genome shotgun (WGS) entry which is preliminary data.</text>
</comment>
<dbReference type="RefSeq" id="WP_109688922.1">
    <property type="nucleotide sequence ID" value="NZ_QGGL01000008.1"/>
</dbReference>
<name>A0A316D9W8_9BACL</name>
<evidence type="ECO:0000313" key="1">
    <source>
        <dbReference type="EMBL" id="PWK13014.1"/>
    </source>
</evidence>
<dbReference type="OrthoDB" id="2863041at2"/>
<protein>
    <submittedName>
        <fullName evidence="1">Uncharacterized protein</fullName>
    </submittedName>
</protein>
<reference evidence="1 2" key="1">
    <citation type="submission" date="2018-05" db="EMBL/GenBank/DDBJ databases">
        <title>Genomic Encyclopedia of Type Strains, Phase IV (KMG-IV): sequencing the most valuable type-strain genomes for metagenomic binning, comparative biology and taxonomic classification.</title>
        <authorList>
            <person name="Goeker M."/>
        </authorList>
    </citation>
    <scope>NUCLEOTIDE SEQUENCE [LARGE SCALE GENOMIC DNA]</scope>
    <source>
        <strain evidence="1 2">DSM 18773</strain>
    </source>
</reference>
<dbReference type="Proteomes" id="UP000245634">
    <property type="component" value="Unassembled WGS sequence"/>
</dbReference>
<proteinExistence type="predicted"/>
<accession>A0A316D9W8</accession>
<organism evidence="1 2">
    <name type="scientific">Tumebacillus permanentifrigoris</name>
    <dbReference type="NCBI Taxonomy" id="378543"/>
    <lineage>
        <taxon>Bacteria</taxon>
        <taxon>Bacillati</taxon>
        <taxon>Bacillota</taxon>
        <taxon>Bacilli</taxon>
        <taxon>Bacillales</taxon>
        <taxon>Alicyclobacillaceae</taxon>
        <taxon>Tumebacillus</taxon>
    </lineage>
</organism>
<sequence length="142" mass="16345">MINIGTERIYNKHFEGRDDVIKWDVQPITNSQLVQINFLSTNSPNKQGIFLRTDKGIEANGQLHPGIYLWEDTAPREVIIKCFTENGWLSIYNIHHNGRNQYSQGYSAGMLLQEEGDTLVYHCNDVGLETNFDKLVFSVKRL</sequence>